<dbReference type="EMBL" id="DSFP01000041">
    <property type="protein sequence ID" value="HEW46046.1"/>
    <property type="molecule type" value="Genomic_DNA"/>
</dbReference>
<gene>
    <name evidence="2" type="ORF">ENO47_05165</name>
</gene>
<dbReference type="SMART" id="SM00481">
    <property type="entry name" value="POLIIIAc"/>
    <property type="match status" value="1"/>
</dbReference>
<name>A0A7C2ZH29_9AQUI</name>
<dbReference type="Pfam" id="PF13439">
    <property type="entry name" value="Glyco_transf_4"/>
    <property type="match status" value="1"/>
</dbReference>
<dbReference type="SUPFAM" id="SSF89550">
    <property type="entry name" value="PHP domain-like"/>
    <property type="match status" value="1"/>
</dbReference>
<proteinExistence type="predicted"/>
<dbReference type="Gene3D" id="3.20.20.140">
    <property type="entry name" value="Metal-dependent hydrolases"/>
    <property type="match status" value="1"/>
</dbReference>
<dbReference type="Gene3D" id="3.40.50.2000">
    <property type="entry name" value="Glycogen Phosphorylase B"/>
    <property type="match status" value="2"/>
</dbReference>
<dbReference type="SUPFAM" id="SSF53756">
    <property type="entry name" value="UDP-Glycosyltransferase/glycogen phosphorylase"/>
    <property type="match status" value="1"/>
</dbReference>
<dbReference type="InterPro" id="IPR001296">
    <property type="entry name" value="Glyco_trans_1"/>
</dbReference>
<dbReference type="InterPro" id="IPR016195">
    <property type="entry name" value="Pol/histidinol_Pase-like"/>
</dbReference>
<evidence type="ECO:0000313" key="2">
    <source>
        <dbReference type="EMBL" id="HEW46046.1"/>
    </source>
</evidence>
<organism evidence="2">
    <name type="scientific">Hydrogenobacter sp</name>
    <dbReference type="NCBI Taxonomy" id="2152829"/>
    <lineage>
        <taxon>Bacteria</taxon>
        <taxon>Pseudomonadati</taxon>
        <taxon>Aquificota</taxon>
        <taxon>Aquificia</taxon>
        <taxon>Aquificales</taxon>
        <taxon>Aquificaceae</taxon>
        <taxon>Hydrogenobacter</taxon>
    </lineage>
</organism>
<accession>A0A7C2ZH29</accession>
<dbReference type="Pfam" id="PF00534">
    <property type="entry name" value="Glycos_transf_1"/>
    <property type="match status" value="1"/>
</dbReference>
<reference evidence="2" key="1">
    <citation type="journal article" date="2020" name="mSystems">
        <title>Genome- and Community-Level Interaction Insights into Carbon Utilization and Element Cycling Functions of Hydrothermarchaeota in Hydrothermal Sediment.</title>
        <authorList>
            <person name="Zhou Z."/>
            <person name="Liu Y."/>
            <person name="Xu W."/>
            <person name="Pan J."/>
            <person name="Luo Z.H."/>
            <person name="Li M."/>
        </authorList>
    </citation>
    <scope>NUCLEOTIDE SEQUENCE [LARGE SCALE GENOMIC DNA]</scope>
    <source>
        <strain evidence="2">SpSt-132</strain>
    </source>
</reference>
<dbReference type="InterPro" id="IPR050194">
    <property type="entry name" value="Glycosyltransferase_grp1"/>
</dbReference>
<dbReference type="GO" id="GO:0016757">
    <property type="term" value="F:glycosyltransferase activity"/>
    <property type="evidence" value="ECO:0007669"/>
    <property type="project" value="InterPro"/>
</dbReference>
<dbReference type="InterPro" id="IPR028098">
    <property type="entry name" value="Glyco_trans_4-like_N"/>
</dbReference>
<evidence type="ECO:0000259" key="1">
    <source>
        <dbReference type="SMART" id="SM00481"/>
    </source>
</evidence>
<comment type="caution">
    <text evidence="2">The sequence shown here is derived from an EMBL/GenBank/DDBJ whole genome shotgun (WGS) entry which is preliminary data.</text>
</comment>
<dbReference type="PANTHER" id="PTHR45947:SF3">
    <property type="entry name" value="SULFOQUINOVOSYL TRANSFERASE SQD2"/>
    <property type="match status" value="1"/>
</dbReference>
<feature type="domain" description="Polymerase/histidinol phosphatase N-terminal" evidence="1">
    <location>
        <begin position="8"/>
        <end position="82"/>
    </location>
</feature>
<dbReference type="AlphaFoldDB" id="A0A7C2ZH29"/>
<sequence length="748" mass="85154">MGNFLAKADLHLHSKASNLPGGWFSRLIGCPESFTEPMEIYKRLKERGMSFITITDHNTIEGVLEIAHLPEVFISCEYTVEFPEDKRKVHVLVYGLCEKDHQELTKLRENIFDFVKYLKERRLAHSLAHPLYSVERSKLDKSFVEKLVLLFDNWEVINGTRGEGVRYVEEAIARAYDGWDRIYQLAEKHRVEPQRIRERISFTAGSDDHGGMDVGRTWTAVEGATSKEEFLRGLWEGKTQVGTEDLGEQRLLNMIGRVGYDFLKRKNHIPSEIKPLTDYIFMHSDNPTVGFLIRNFLGIRAERTDMLKEVMKALPSLALERLIKSPSPQTIGELCLSLVAHGFPAFLKYAQRREEEKIKELGKEFGITKTRPPKVAYITDTYHHINGVARSAKLVRQIAMEEDLPFTVLISSSSIREEEGLINLRPMVEIPTPFYEELKMGFPNFLDLVDLLEKEGFTQVHIATPGPLGLLSLLAGKLLGLRITFAFHTDIPTYARTYTGDPDLEELLWKAFVFIGNLSHKFFVPSEYYKKVFVNKGLSYGKIGIFKRGVDTELFSPDKREEGFWTRKLGIKKHQRVILYVGRVSKEKGLDNFLYVAKCFPEDAFAIVGDGPYRKEIEVKRPKNVYLTGYMVGEELAKAYASSDVFLFPSETETYGQVVLEAMASSLPVIVSSKGASHEHVQEGVNGLIATRPEEYVEALSLLLSNENLRKSMAQEALYSARRLDLRKSYIDYMLSIAGLGRLVYEAG</sequence>
<protein>
    <submittedName>
        <fullName evidence="2">Glycosyltransferase</fullName>
    </submittedName>
</protein>
<dbReference type="InterPro" id="IPR003141">
    <property type="entry name" value="Pol/His_phosphatase_N"/>
</dbReference>
<dbReference type="PANTHER" id="PTHR45947">
    <property type="entry name" value="SULFOQUINOVOSYL TRANSFERASE SQD2"/>
    <property type="match status" value="1"/>
</dbReference>
<keyword evidence="2" id="KW-0808">Transferase</keyword>